<dbReference type="InterPro" id="IPR001078">
    <property type="entry name" value="2-oxoacid_DH_actylTfrase"/>
</dbReference>
<evidence type="ECO:0000256" key="6">
    <source>
        <dbReference type="ARBA" id="ARBA00022737"/>
    </source>
</evidence>
<keyword evidence="5 18" id="KW-0808">Transferase</keyword>
<dbReference type="GO" id="GO:0004742">
    <property type="term" value="F:dihydrolipoyllysine-residue acetyltransferase activity"/>
    <property type="evidence" value="ECO:0007669"/>
    <property type="project" value="UniProtKB-EC"/>
</dbReference>
<feature type="region of interest" description="Disordered" evidence="13">
    <location>
        <begin position="84"/>
        <end position="124"/>
    </location>
</feature>
<dbReference type="EC" id="2.3.1.12" evidence="3"/>
<proteinExistence type="inferred from homology"/>
<dbReference type="InterPro" id="IPR036625">
    <property type="entry name" value="E3-bd_dom_sf"/>
</dbReference>
<dbReference type="Pfam" id="PF02817">
    <property type="entry name" value="E3_binding"/>
    <property type="match status" value="1"/>
</dbReference>
<evidence type="ECO:0000259" key="15">
    <source>
        <dbReference type="PROSITE" id="PS51826"/>
    </source>
</evidence>
<evidence type="ECO:0000256" key="1">
    <source>
        <dbReference type="ARBA" id="ARBA00001938"/>
    </source>
</evidence>
<dbReference type="GO" id="GO:0045254">
    <property type="term" value="C:pyruvate dehydrogenase complex"/>
    <property type="evidence" value="ECO:0007669"/>
    <property type="project" value="InterPro"/>
</dbReference>
<dbReference type="Pfam" id="PF00198">
    <property type="entry name" value="2-oxoacid_dh"/>
    <property type="match status" value="1"/>
</dbReference>
<feature type="domain" description="Lipoyl-binding" evidence="14">
    <location>
        <begin position="128"/>
        <end position="202"/>
    </location>
</feature>
<dbReference type="EMBL" id="CAADIZ010000003">
    <property type="protein sequence ID" value="VFS21174.1"/>
    <property type="molecule type" value="Genomic_DNA"/>
</dbReference>
<keyword evidence="6" id="KW-0677">Repeat</keyword>
<comment type="similarity">
    <text evidence="2">Belongs to the 2-oxoacid dehydrogenase family.</text>
</comment>
<keyword evidence="18" id="KW-0670">Pyruvate</keyword>
<dbReference type="InterPro" id="IPR000089">
    <property type="entry name" value="Biotin_lipoyl"/>
</dbReference>
<dbReference type="PROSITE" id="PS00189">
    <property type="entry name" value="LIPOYL"/>
    <property type="match status" value="2"/>
</dbReference>
<dbReference type="EMBL" id="CAADIP010000027">
    <property type="protein sequence ID" value="VFR91373.1"/>
    <property type="molecule type" value="Genomic_DNA"/>
</dbReference>
<comment type="cofactor">
    <cofactor evidence="1">
        <name>(R)-lipoate</name>
        <dbReference type="ChEBI" id="CHEBI:83088"/>
    </cofactor>
</comment>
<dbReference type="InterPro" id="IPR011053">
    <property type="entry name" value="Single_hybrid_motif"/>
</dbReference>
<dbReference type="InterPro" id="IPR006256">
    <property type="entry name" value="AcTrfase_Pyrv_DH_cplx"/>
</dbReference>
<reference evidence="18" key="1">
    <citation type="submission" date="2019-03" db="EMBL/GenBank/DDBJ databases">
        <authorList>
            <person name="Danneels B."/>
        </authorList>
    </citation>
    <scope>NUCLEOTIDE SEQUENCE</scope>
</reference>
<evidence type="ECO:0000256" key="12">
    <source>
        <dbReference type="ARBA" id="ARBA00048370"/>
    </source>
</evidence>
<dbReference type="PROSITE" id="PS51826">
    <property type="entry name" value="PSBD"/>
    <property type="match status" value="1"/>
</dbReference>
<organism evidence="18">
    <name type="scientific">plant metagenome</name>
    <dbReference type="NCBI Taxonomy" id="1297885"/>
    <lineage>
        <taxon>unclassified sequences</taxon>
        <taxon>metagenomes</taxon>
        <taxon>organismal metagenomes</taxon>
    </lineage>
</organism>
<dbReference type="CDD" id="cd06849">
    <property type="entry name" value="lipoyl_domain"/>
    <property type="match status" value="2"/>
</dbReference>
<evidence type="ECO:0000256" key="10">
    <source>
        <dbReference type="ARBA" id="ARBA00029730"/>
    </source>
</evidence>
<dbReference type="EMBL" id="CAADII010000046">
    <property type="protein sequence ID" value="VFR55487.1"/>
    <property type="molecule type" value="Genomic_DNA"/>
</dbReference>
<sequence>MSNTVEIKVPDIGDFDSVEVIEVLVSEGDTIQAEQSLITVESDKASMEIPASEGGVVKSIKIKVGDKVAKGSVIVEVETAAGGKADAAPAKEAKEAPAKEDGKASAAPKQEDKEAKTEAPAKAASGGVVDVAVPDIGDFDSVEVIEVLVAEGDSIEAEQSLITVESDKASMEIPSSHAGVLKSLKVKVGDKVAKGSIIAQVEAAGESAPAKEAPKAAKPEAAAAAAPAKAEAGRAEASAPAAPAKEAPAQALKADGVDDAKQRLAHASPSVRKFARELGADLSKVQGSGPKGRITQDDVRGYVKKVLAGQGAGAPAAAGSADGAALGLLPWPKVDFTKFGPVEAKPLSRIKKISGANLHRNWVMIPHVTNNDEADITDLEGLRVTLNKENEKSGVKVTMLAFLIKAVVAALKKFPEFNASLDGDNLVLKQYYHIGFAADTPNGLVVPVIRDADKKGVAELAQLTSELAKKARDGKLSPSEMQGGCFSISSLGGIGGTHFTPIINAPEVAIMGVSRSYHKPVWNGKEFEPRLTLPLSLSYDHRVIDGASAARFNAYVGALLADFRRIVL</sequence>
<feature type="domain" description="Peripheral subunit-binding (PSBD)" evidence="15">
    <location>
        <begin position="266"/>
        <end position="303"/>
    </location>
</feature>
<evidence type="ECO:0000256" key="9">
    <source>
        <dbReference type="ARBA" id="ARBA00025211"/>
    </source>
</evidence>
<keyword evidence="8 18" id="KW-0012">Acyltransferase</keyword>
<evidence type="ECO:0000259" key="14">
    <source>
        <dbReference type="PROSITE" id="PS50968"/>
    </source>
</evidence>
<evidence type="ECO:0000256" key="7">
    <source>
        <dbReference type="ARBA" id="ARBA00022823"/>
    </source>
</evidence>
<dbReference type="SUPFAM" id="SSF51230">
    <property type="entry name" value="Single hybrid motif"/>
    <property type="match status" value="2"/>
</dbReference>
<dbReference type="InterPro" id="IPR023213">
    <property type="entry name" value="CAT-like_dom_sf"/>
</dbReference>
<evidence type="ECO:0000256" key="13">
    <source>
        <dbReference type="SAM" id="MobiDB-lite"/>
    </source>
</evidence>
<dbReference type="Gene3D" id="3.30.559.10">
    <property type="entry name" value="Chloramphenicol acetyltransferase-like domain"/>
    <property type="match status" value="1"/>
</dbReference>
<feature type="compositionally biased region" description="Low complexity" evidence="13">
    <location>
        <begin position="219"/>
        <end position="254"/>
    </location>
</feature>
<comment type="catalytic activity">
    <reaction evidence="12">
        <text>N(6)-[(R)-dihydrolipoyl]-L-lysyl-[protein] + acetyl-CoA = N(6)-[(R)-S(8)-acetyldihydrolipoyl]-L-lysyl-[protein] + CoA</text>
        <dbReference type="Rhea" id="RHEA:17017"/>
        <dbReference type="Rhea" id="RHEA-COMP:10475"/>
        <dbReference type="Rhea" id="RHEA-COMP:10478"/>
        <dbReference type="ChEBI" id="CHEBI:57287"/>
        <dbReference type="ChEBI" id="CHEBI:57288"/>
        <dbReference type="ChEBI" id="CHEBI:83100"/>
        <dbReference type="ChEBI" id="CHEBI:83111"/>
        <dbReference type="EC" id="2.3.1.12"/>
    </reaction>
</comment>
<feature type="compositionally biased region" description="Basic and acidic residues" evidence="13">
    <location>
        <begin position="89"/>
        <end position="119"/>
    </location>
</feature>
<dbReference type="InterPro" id="IPR004167">
    <property type="entry name" value="PSBD"/>
</dbReference>
<dbReference type="PANTHER" id="PTHR43178:SF2">
    <property type="entry name" value="DIHYDROLIPOYLLYSINE-RESIDUE ACETYLTRANSFERASE COMPONENT OF PYRUVATE DEHYDROGENASE COMPLEX"/>
    <property type="match status" value="1"/>
</dbReference>
<dbReference type="Gene3D" id="2.40.50.100">
    <property type="match status" value="2"/>
</dbReference>
<dbReference type="NCBIfam" id="TIGR01348">
    <property type="entry name" value="PDHac_trf_long"/>
    <property type="match status" value="1"/>
</dbReference>
<gene>
    <name evidence="16" type="ORF">BRI6_2447</name>
    <name evidence="17" type="ORF">BRI9_2502</name>
    <name evidence="18" type="ORF">IVO3_2501</name>
    <name evidence="19" type="ORF">RAN7_2476</name>
</gene>
<name>A0A484UYZ0_9ZZZZ</name>
<dbReference type="PANTHER" id="PTHR43178">
    <property type="entry name" value="DIHYDROLIPOAMIDE ACETYLTRANSFERASE COMPONENT OF PYRUVATE DEHYDROGENASE COMPLEX"/>
    <property type="match status" value="1"/>
</dbReference>
<accession>A0A484UYZ0</accession>
<evidence type="ECO:0000256" key="4">
    <source>
        <dbReference type="ARBA" id="ARBA00016300"/>
    </source>
</evidence>
<dbReference type="FunFam" id="2.40.50.100:FF:000009">
    <property type="entry name" value="Acetyltransferase component of pyruvate dehydrogenase complex"/>
    <property type="match status" value="2"/>
</dbReference>
<evidence type="ECO:0000256" key="11">
    <source>
        <dbReference type="ARBA" id="ARBA00031531"/>
    </source>
</evidence>
<evidence type="ECO:0000256" key="5">
    <source>
        <dbReference type="ARBA" id="ARBA00022679"/>
    </source>
</evidence>
<evidence type="ECO:0000313" key="18">
    <source>
        <dbReference type="EMBL" id="VFR91373.1"/>
    </source>
</evidence>
<dbReference type="Pfam" id="PF00364">
    <property type="entry name" value="Biotin_lipoyl"/>
    <property type="match status" value="2"/>
</dbReference>
<evidence type="ECO:0000256" key="2">
    <source>
        <dbReference type="ARBA" id="ARBA00007317"/>
    </source>
</evidence>
<evidence type="ECO:0000313" key="16">
    <source>
        <dbReference type="EMBL" id="VFR55487.1"/>
    </source>
</evidence>
<dbReference type="PROSITE" id="PS50968">
    <property type="entry name" value="BIOTINYL_LIPOYL"/>
    <property type="match status" value="2"/>
</dbReference>
<evidence type="ECO:0000313" key="19">
    <source>
        <dbReference type="EMBL" id="VFS21174.1"/>
    </source>
</evidence>
<keyword evidence="7" id="KW-0450">Lipoyl</keyword>
<dbReference type="SUPFAM" id="SSF52777">
    <property type="entry name" value="CoA-dependent acyltransferases"/>
    <property type="match status" value="1"/>
</dbReference>
<dbReference type="GO" id="GO:0005737">
    <property type="term" value="C:cytoplasm"/>
    <property type="evidence" value="ECO:0007669"/>
    <property type="project" value="TreeGrafter"/>
</dbReference>
<evidence type="ECO:0000256" key="3">
    <source>
        <dbReference type="ARBA" id="ARBA00013114"/>
    </source>
</evidence>
<dbReference type="GO" id="GO:0031405">
    <property type="term" value="F:lipoic acid binding"/>
    <property type="evidence" value="ECO:0007669"/>
    <property type="project" value="TreeGrafter"/>
</dbReference>
<dbReference type="AlphaFoldDB" id="A0A484UYZ0"/>
<evidence type="ECO:0000256" key="8">
    <source>
        <dbReference type="ARBA" id="ARBA00023315"/>
    </source>
</evidence>
<dbReference type="SUPFAM" id="SSF47005">
    <property type="entry name" value="Peripheral subunit-binding domain of 2-oxo acid dehydrogenase complex"/>
    <property type="match status" value="1"/>
</dbReference>
<protein>
    <recommendedName>
        <fullName evidence="4">Dihydrolipoyllysine-residue acetyltransferase component of pyruvate dehydrogenase complex</fullName>
        <ecNumber evidence="3">2.3.1.12</ecNumber>
    </recommendedName>
    <alternativeName>
        <fullName evidence="10">Dihydrolipoamide acetyltransferase component of pyruvate dehydrogenase complex</fullName>
    </alternativeName>
    <alternativeName>
        <fullName evidence="11">E2</fullName>
    </alternativeName>
</protein>
<evidence type="ECO:0000313" key="17">
    <source>
        <dbReference type="EMBL" id="VFR84239.1"/>
    </source>
</evidence>
<dbReference type="GO" id="GO:0006086">
    <property type="term" value="P:pyruvate decarboxylation to acetyl-CoA"/>
    <property type="evidence" value="ECO:0007669"/>
    <property type="project" value="TreeGrafter"/>
</dbReference>
<dbReference type="InterPro" id="IPR050743">
    <property type="entry name" value="2-oxoacid_DH_E2_comp"/>
</dbReference>
<feature type="region of interest" description="Disordered" evidence="13">
    <location>
        <begin position="203"/>
        <end position="255"/>
    </location>
</feature>
<dbReference type="InterPro" id="IPR003016">
    <property type="entry name" value="2-oxoA_DH_lipoyl-BS"/>
</dbReference>
<dbReference type="FunFam" id="3.30.559.10:FF:000004">
    <property type="entry name" value="Acetyltransferase component of pyruvate dehydrogenase complex"/>
    <property type="match status" value="1"/>
</dbReference>
<dbReference type="EMBL" id="CAADIK010000057">
    <property type="protein sequence ID" value="VFR84239.1"/>
    <property type="molecule type" value="Genomic_DNA"/>
</dbReference>
<feature type="domain" description="Lipoyl-binding" evidence="14">
    <location>
        <begin position="4"/>
        <end position="78"/>
    </location>
</feature>
<dbReference type="Gene3D" id="4.10.320.10">
    <property type="entry name" value="E3-binding domain"/>
    <property type="match status" value="1"/>
</dbReference>
<comment type="function">
    <text evidence="9">The pyruvate dehydrogenase complex catalyzes the overall conversion of pyruvate to acetyl-CoA and CO(2). It contains multiple copies of three enzymatic components: pyruvate dehydrogenase (E1), dihydrolipoamide acetyltransferase (E2) and lipoamide dehydrogenase (E3).</text>
</comment>